<comment type="caution">
    <text evidence="2">The sequence shown here is derived from an EMBL/GenBank/DDBJ whole genome shotgun (WGS) entry which is preliminary data.</text>
</comment>
<protein>
    <submittedName>
        <fullName evidence="2">Uncharacterized protein</fullName>
    </submittedName>
</protein>
<accession>A0ABR9RQK0</accession>
<dbReference type="EMBL" id="JADCSA010000002">
    <property type="protein sequence ID" value="MBE7323660.1"/>
    <property type="molecule type" value="Genomic_DNA"/>
</dbReference>
<feature type="transmembrane region" description="Helical" evidence="1">
    <location>
        <begin position="79"/>
        <end position="100"/>
    </location>
</feature>
<reference evidence="2 3" key="1">
    <citation type="submission" date="2020-10" db="EMBL/GenBank/DDBJ databases">
        <title>Nocardioides sp. isolated from sludge.</title>
        <authorList>
            <person name="Zhang X."/>
        </authorList>
    </citation>
    <scope>NUCLEOTIDE SEQUENCE [LARGE SCALE GENOMIC DNA]</scope>
    <source>
        <strain evidence="2 3">Y6</strain>
    </source>
</reference>
<evidence type="ECO:0000313" key="2">
    <source>
        <dbReference type="EMBL" id="MBE7323660.1"/>
    </source>
</evidence>
<evidence type="ECO:0000256" key="1">
    <source>
        <dbReference type="SAM" id="Phobius"/>
    </source>
</evidence>
<organism evidence="2 3">
    <name type="scientific">Nocardioides malaquae</name>
    <dbReference type="NCBI Taxonomy" id="2773426"/>
    <lineage>
        <taxon>Bacteria</taxon>
        <taxon>Bacillati</taxon>
        <taxon>Actinomycetota</taxon>
        <taxon>Actinomycetes</taxon>
        <taxon>Propionibacteriales</taxon>
        <taxon>Nocardioidaceae</taxon>
        <taxon>Nocardioides</taxon>
    </lineage>
</organism>
<evidence type="ECO:0000313" key="3">
    <source>
        <dbReference type="Proteomes" id="UP000756387"/>
    </source>
</evidence>
<feature type="transmembrane region" description="Helical" evidence="1">
    <location>
        <begin position="20"/>
        <end position="41"/>
    </location>
</feature>
<dbReference type="RefSeq" id="WP_193636968.1">
    <property type="nucleotide sequence ID" value="NZ_JADCSA010000002.1"/>
</dbReference>
<dbReference type="Proteomes" id="UP000756387">
    <property type="component" value="Unassembled WGS sequence"/>
</dbReference>
<keyword evidence="3" id="KW-1185">Reference proteome</keyword>
<keyword evidence="1" id="KW-1133">Transmembrane helix</keyword>
<proteinExistence type="predicted"/>
<keyword evidence="1" id="KW-0472">Membrane</keyword>
<sequence>MGAVSGRLRGLRRGLAHAVWALAVLGALGLAGAALLVALRVDPQSVWGWWLEAADLVTPGWFARPEGSGVAGAAVRDTVLRWGSAAGVLLAAGAVLQWVIRPSR</sequence>
<gene>
    <name evidence="2" type="ORF">IEQ44_03210</name>
</gene>
<name>A0ABR9RQK0_9ACTN</name>
<keyword evidence="1" id="KW-0812">Transmembrane</keyword>